<organism evidence="2">
    <name type="scientific">marine sediment metagenome</name>
    <dbReference type="NCBI Taxonomy" id="412755"/>
    <lineage>
        <taxon>unclassified sequences</taxon>
        <taxon>metagenomes</taxon>
        <taxon>ecological metagenomes</taxon>
    </lineage>
</organism>
<dbReference type="PROSITE" id="PS50878">
    <property type="entry name" value="RT_POL"/>
    <property type="match status" value="1"/>
</dbReference>
<proteinExistence type="predicted"/>
<dbReference type="Pfam" id="PF00078">
    <property type="entry name" value="RVT_1"/>
    <property type="match status" value="1"/>
</dbReference>
<feature type="domain" description="Reverse transcriptase" evidence="1">
    <location>
        <begin position="1"/>
        <end position="175"/>
    </location>
</feature>
<dbReference type="PANTHER" id="PTHR34047">
    <property type="entry name" value="NUCLEAR INTRON MATURASE 1, MITOCHONDRIAL-RELATED"/>
    <property type="match status" value="1"/>
</dbReference>
<dbReference type="InterPro" id="IPR013597">
    <property type="entry name" value="Mat_intron_G2"/>
</dbReference>
<dbReference type="InterPro" id="IPR000477">
    <property type="entry name" value="RT_dom"/>
</dbReference>
<protein>
    <recommendedName>
        <fullName evidence="1">Reverse transcriptase domain-containing protein</fullName>
    </recommendedName>
</protein>
<accession>X1IUD9</accession>
<reference evidence="2" key="1">
    <citation type="journal article" date="2014" name="Front. Microbiol.">
        <title>High frequency of phylogenetically diverse reductive dehalogenase-homologous genes in deep subseafloor sedimentary metagenomes.</title>
        <authorList>
            <person name="Kawai M."/>
            <person name="Futagami T."/>
            <person name="Toyoda A."/>
            <person name="Takaki Y."/>
            <person name="Nishi S."/>
            <person name="Hori S."/>
            <person name="Arai W."/>
            <person name="Tsubouchi T."/>
            <person name="Morono Y."/>
            <person name="Uchiyama I."/>
            <person name="Ito T."/>
            <person name="Fujiyama A."/>
            <person name="Inagaki F."/>
            <person name="Takami H."/>
        </authorList>
    </citation>
    <scope>NUCLEOTIDE SEQUENCE</scope>
    <source>
        <strain evidence="2">Expedition CK06-06</strain>
    </source>
</reference>
<comment type="caution">
    <text evidence="2">The sequence shown here is derived from an EMBL/GenBank/DDBJ whole genome shotgun (WGS) entry which is preliminary data.</text>
</comment>
<dbReference type="InterPro" id="IPR051083">
    <property type="entry name" value="GrpII_Intron_Splice-Mob/Def"/>
</dbReference>
<sequence length="265" mass="30934">RLFHNSSHGFRAHRSCYTAIEELLAYYEQGYSVVVDVDIKGFFDNIPQMLILDMVAREISDGNILNTVKKFLRAGVMEEGRLKPTREGTPQGGVISPLPANIVLNHLDWTLDRHERKFVRYADDLVVLCKSRLEAEKALEVVANCVEEDPGLELNAEKTGITDFKHGFEFLGFFISSRTVRMRPKAEENFKNKVRRITRRSYNLDKKVIEKLNSVIRGTVNYFYDSFTTNLTQLTALDSWTRKRIRCMKYKRKWHTDNRRLKNEH</sequence>
<dbReference type="SUPFAM" id="SSF56672">
    <property type="entry name" value="DNA/RNA polymerases"/>
    <property type="match status" value="1"/>
</dbReference>
<evidence type="ECO:0000313" key="2">
    <source>
        <dbReference type="EMBL" id="GAH72885.1"/>
    </source>
</evidence>
<feature type="non-terminal residue" evidence="2">
    <location>
        <position position="1"/>
    </location>
</feature>
<dbReference type="EMBL" id="BARU01029951">
    <property type="protein sequence ID" value="GAH72885.1"/>
    <property type="molecule type" value="Genomic_DNA"/>
</dbReference>
<dbReference type="CDD" id="cd01651">
    <property type="entry name" value="RT_G2_intron"/>
    <property type="match status" value="1"/>
</dbReference>
<evidence type="ECO:0000259" key="1">
    <source>
        <dbReference type="PROSITE" id="PS50878"/>
    </source>
</evidence>
<dbReference type="InterPro" id="IPR043502">
    <property type="entry name" value="DNA/RNA_pol_sf"/>
</dbReference>
<dbReference type="AlphaFoldDB" id="X1IUD9"/>
<dbReference type="Pfam" id="PF08388">
    <property type="entry name" value="GIIM"/>
    <property type="match status" value="1"/>
</dbReference>
<name>X1IUD9_9ZZZZ</name>
<feature type="non-terminal residue" evidence="2">
    <location>
        <position position="265"/>
    </location>
</feature>
<gene>
    <name evidence="2" type="ORF">S03H2_47584</name>
</gene>
<dbReference type="PANTHER" id="PTHR34047:SF8">
    <property type="entry name" value="PROTEIN YKFC"/>
    <property type="match status" value="1"/>
</dbReference>